<gene>
    <name evidence="1" type="ORF">AVEN_22607_1</name>
</gene>
<reference evidence="1 2" key="1">
    <citation type="journal article" date="2019" name="Sci. Rep.">
        <title>Orb-weaving spider Araneus ventricosus genome elucidates the spidroin gene catalogue.</title>
        <authorList>
            <person name="Kono N."/>
            <person name="Nakamura H."/>
            <person name="Ohtoshi R."/>
            <person name="Moran D.A.P."/>
            <person name="Shinohara A."/>
            <person name="Yoshida Y."/>
            <person name="Fujiwara M."/>
            <person name="Mori M."/>
            <person name="Tomita M."/>
            <person name="Arakawa K."/>
        </authorList>
    </citation>
    <scope>NUCLEOTIDE SEQUENCE [LARGE SCALE GENOMIC DNA]</scope>
</reference>
<sequence length="142" mass="15835">DNSLNHFHKNICDRCGLVLKSRLSGRKVPESKPDSSHIRRIRDLLHAKSYIVVAKRPPVSVVRKLGEGVPAQVSPSSFDSSSKLRGPSQNACRAASERSVHITELNCKQIDAMQKIMLLCKQSDNFTHFLFYVSCGVSLPFD</sequence>
<keyword evidence="2" id="KW-1185">Reference proteome</keyword>
<dbReference type="AlphaFoldDB" id="A0A4Y2NY31"/>
<protein>
    <submittedName>
        <fullName evidence="1">Uncharacterized protein</fullName>
    </submittedName>
</protein>
<accession>A0A4Y2NY31</accession>
<comment type="caution">
    <text evidence="1">The sequence shown here is derived from an EMBL/GenBank/DDBJ whole genome shotgun (WGS) entry which is preliminary data.</text>
</comment>
<organism evidence="1 2">
    <name type="scientific">Araneus ventricosus</name>
    <name type="common">Orbweaver spider</name>
    <name type="synonym">Epeira ventricosa</name>
    <dbReference type="NCBI Taxonomy" id="182803"/>
    <lineage>
        <taxon>Eukaryota</taxon>
        <taxon>Metazoa</taxon>
        <taxon>Ecdysozoa</taxon>
        <taxon>Arthropoda</taxon>
        <taxon>Chelicerata</taxon>
        <taxon>Arachnida</taxon>
        <taxon>Araneae</taxon>
        <taxon>Araneomorphae</taxon>
        <taxon>Entelegynae</taxon>
        <taxon>Araneoidea</taxon>
        <taxon>Araneidae</taxon>
        <taxon>Araneus</taxon>
    </lineage>
</organism>
<proteinExistence type="predicted"/>
<evidence type="ECO:0000313" key="1">
    <source>
        <dbReference type="EMBL" id="GBN42646.1"/>
    </source>
</evidence>
<feature type="non-terminal residue" evidence="1">
    <location>
        <position position="1"/>
    </location>
</feature>
<evidence type="ECO:0000313" key="2">
    <source>
        <dbReference type="Proteomes" id="UP000499080"/>
    </source>
</evidence>
<name>A0A4Y2NY31_ARAVE</name>
<dbReference type="EMBL" id="BGPR01129653">
    <property type="protein sequence ID" value="GBN42646.1"/>
    <property type="molecule type" value="Genomic_DNA"/>
</dbReference>
<dbReference type="Proteomes" id="UP000499080">
    <property type="component" value="Unassembled WGS sequence"/>
</dbReference>